<evidence type="ECO:0000313" key="5">
    <source>
        <dbReference type="EMBL" id="QDV25387.1"/>
    </source>
</evidence>
<dbReference type="InterPro" id="IPR036388">
    <property type="entry name" value="WH-like_DNA-bd_sf"/>
</dbReference>
<evidence type="ECO:0000256" key="3">
    <source>
        <dbReference type="ARBA" id="ARBA00023163"/>
    </source>
</evidence>
<proteinExistence type="predicted"/>
<dbReference type="SMART" id="SM00418">
    <property type="entry name" value="HTH_ARSR"/>
    <property type="match status" value="1"/>
</dbReference>
<dbReference type="InterPro" id="IPR051011">
    <property type="entry name" value="Metal_resp_trans_reg"/>
</dbReference>
<dbReference type="Gene3D" id="1.10.10.10">
    <property type="entry name" value="Winged helix-like DNA-binding domain superfamily/Winged helix DNA-binding domain"/>
    <property type="match status" value="1"/>
</dbReference>
<dbReference type="InterPro" id="IPR036390">
    <property type="entry name" value="WH_DNA-bd_sf"/>
</dbReference>
<protein>
    <submittedName>
        <fullName evidence="5">Transcriptional repressor SdpR</fullName>
    </submittedName>
</protein>
<evidence type="ECO:0000256" key="2">
    <source>
        <dbReference type="ARBA" id="ARBA00023125"/>
    </source>
</evidence>
<evidence type="ECO:0000313" key="6">
    <source>
        <dbReference type="Proteomes" id="UP000318017"/>
    </source>
</evidence>
<dbReference type="GO" id="GO:0003700">
    <property type="term" value="F:DNA-binding transcription factor activity"/>
    <property type="evidence" value="ECO:0007669"/>
    <property type="project" value="InterPro"/>
</dbReference>
<dbReference type="Proteomes" id="UP000318017">
    <property type="component" value="Chromosome"/>
</dbReference>
<dbReference type="AlphaFoldDB" id="A0A518G9W6"/>
<keyword evidence="3" id="KW-0804">Transcription</keyword>
<keyword evidence="1" id="KW-0805">Transcription regulation</keyword>
<dbReference type="SUPFAM" id="SSF46785">
    <property type="entry name" value="Winged helix' DNA-binding domain"/>
    <property type="match status" value="1"/>
</dbReference>
<reference evidence="5 6" key="1">
    <citation type="submission" date="2019-02" db="EMBL/GenBank/DDBJ databases">
        <title>Deep-cultivation of Planctomycetes and their phenomic and genomic characterization uncovers novel biology.</title>
        <authorList>
            <person name="Wiegand S."/>
            <person name="Jogler M."/>
            <person name="Boedeker C."/>
            <person name="Pinto D."/>
            <person name="Vollmers J."/>
            <person name="Rivas-Marin E."/>
            <person name="Kohn T."/>
            <person name="Peeters S.H."/>
            <person name="Heuer A."/>
            <person name="Rast P."/>
            <person name="Oberbeckmann S."/>
            <person name="Bunk B."/>
            <person name="Jeske O."/>
            <person name="Meyerdierks A."/>
            <person name="Storesund J.E."/>
            <person name="Kallscheuer N."/>
            <person name="Luecker S."/>
            <person name="Lage O.M."/>
            <person name="Pohl T."/>
            <person name="Merkel B.J."/>
            <person name="Hornburger P."/>
            <person name="Mueller R.-W."/>
            <person name="Bruemmer F."/>
            <person name="Labrenz M."/>
            <person name="Spormann A.M."/>
            <person name="Op den Camp H."/>
            <person name="Overmann J."/>
            <person name="Amann R."/>
            <person name="Jetten M.S.M."/>
            <person name="Mascher T."/>
            <person name="Medema M.H."/>
            <person name="Devos D.P."/>
            <person name="Kaster A.-K."/>
            <person name="Ovreas L."/>
            <person name="Rohde M."/>
            <person name="Galperin M.Y."/>
            <person name="Jogler C."/>
        </authorList>
    </citation>
    <scope>NUCLEOTIDE SEQUENCE [LARGE SCALE GENOMIC DNA]</scope>
    <source>
        <strain evidence="5 6">Q31a</strain>
    </source>
</reference>
<dbReference type="PANTHER" id="PTHR43132:SF6">
    <property type="entry name" value="HTH-TYPE TRANSCRIPTIONAL REPRESSOR CZRA"/>
    <property type="match status" value="1"/>
</dbReference>
<dbReference type="PROSITE" id="PS50987">
    <property type="entry name" value="HTH_ARSR_2"/>
    <property type="match status" value="1"/>
</dbReference>
<accession>A0A518G9W6</accession>
<evidence type="ECO:0000256" key="1">
    <source>
        <dbReference type="ARBA" id="ARBA00023015"/>
    </source>
</evidence>
<gene>
    <name evidence="5" type="primary">sdpR_1</name>
    <name evidence="5" type="ORF">Q31a_37130</name>
</gene>
<dbReference type="GO" id="GO:0003677">
    <property type="term" value="F:DNA binding"/>
    <property type="evidence" value="ECO:0007669"/>
    <property type="project" value="UniProtKB-KW"/>
</dbReference>
<dbReference type="Pfam" id="PF01022">
    <property type="entry name" value="HTH_5"/>
    <property type="match status" value="1"/>
</dbReference>
<dbReference type="PRINTS" id="PR00778">
    <property type="entry name" value="HTHARSR"/>
</dbReference>
<dbReference type="PANTHER" id="PTHR43132">
    <property type="entry name" value="ARSENICAL RESISTANCE OPERON REPRESSOR ARSR-RELATED"/>
    <property type="match status" value="1"/>
</dbReference>
<keyword evidence="2" id="KW-0238">DNA-binding</keyword>
<dbReference type="NCBIfam" id="NF033788">
    <property type="entry name" value="HTH_metalloreg"/>
    <property type="match status" value="1"/>
</dbReference>
<sequence>MAEPSRTPEIECAVFLKALGDPLRLQIVRGLQSGPLSVSDIALSLDQEIGVVSHHLRVLFHAHVVTTQRDGKFIYYSLSEDLLNPRTRKQLLDFGCCKLDIGPMTTH</sequence>
<dbReference type="OrthoDB" id="9800150at2"/>
<dbReference type="CDD" id="cd00090">
    <property type="entry name" value="HTH_ARSR"/>
    <property type="match status" value="1"/>
</dbReference>
<dbReference type="KEGG" id="ahel:Q31a_37130"/>
<name>A0A518G9W6_9BACT</name>
<organism evidence="5 6">
    <name type="scientific">Aureliella helgolandensis</name>
    <dbReference type="NCBI Taxonomy" id="2527968"/>
    <lineage>
        <taxon>Bacteria</taxon>
        <taxon>Pseudomonadati</taxon>
        <taxon>Planctomycetota</taxon>
        <taxon>Planctomycetia</taxon>
        <taxon>Pirellulales</taxon>
        <taxon>Pirellulaceae</taxon>
        <taxon>Aureliella</taxon>
    </lineage>
</organism>
<dbReference type="RefSeq" id="WP_145080379.1">
    <property type="nucleotide sequence ID" value="NZ_CP036298.1"/>
</dbReference>
<dbReference type="InterPro" id="IPR011991">
    <property type="entry name" value="ArsR-like_HTH"/>
</dbReference>
<dbReference type="EMBL" id="CP036298">
    <property type="protein sequence ID" value="QDV25387.1"/>
    <property type="molecule type" value="Genomic_DNA"/>
</dbReference>
<dbReference type="InterPro" id="IPR001845">
    <property type="entry name" value="HTH_ArsR_DNA-bd_dom"/>
</dbReference>
<evidence type="ECO:0000259" key="4">
    <source>
        <dbReference type="PROSITE" id="PS50987"/>
    </source>
</evidence>
<keyword evidence="6" id="KW-1185">Reference proteome</keyword>
<feature type="domain" description="HTH arsR-type" evidence="4">
    <location>
        <begin position="4"/>
        <end position="98"/>
    </location>
</feature>